<dbReference type="AlphaFoldDB" id="A0A939C228"/>
<dbReference type="GO" id="GO:0016020">
    <property type="term" value="C:membrane"/>
    <property type="evidence" value="ECO:0007669"/>
    <property type="project" value="TreeGrafter"/>
</dbReference>
<keyword evidence="1" id="KW-0812">Transmembrane</keyword>
<proteinExistence type="predicted"/>
<dbReference type="EMBL" id="JAERWL010000005">
    <property type="protein sequence ID" value="MBM9475621.1"/>
    <property type="molecule type" value="Genomic_DNA"/>
</dbReference>
<reference evidence="3" key="1">
    <citation type="submission" date="2021-01" db="EMBL/GenBank/DDBJ databases">
        <title>KCTC 19127 draft genome.</title>
        <authorList>
            <person name="An D."/>
        </authorList>
    </citation>
    <scope>NUCLEOTIDE SEQUENCE</scope>
    <source>
        <strain evidence="3">KCTC 19127</strain>
    </source>
</reference>
<evidence type="ECO:0000313" key="4">
    <source>
        <dbReference type="Proteomes" id="UP000663801"/>
    </source>
</evidence>
<dbReference type="Pfam" id="PF00487">
    <property type="entry name" value="FA_desaturase"/>
    <property type="match status" value="1"/>
</dbReference>
<feature type="transmembrane region" description="Helical" evidence="1">
    <location>
        <begin position="135"/>
        <end position="157"/>
    </location>
</feature>
<evidence type="ECO:0000256" key="1">
    <source>
        <dbReference type="SAM" id="Phobius"/>
    </source>
</evidence>
<feature type="transmembrane region" description="Helical" evidence="1">
    <location>
        <begin position="12"/>
        <end position="30"/>
    </location>
</feature>
<keyword evidence="4" id="KW-1185">Reference proteome</keyword>
<dbReference type="PIRSF" id="PIRSF015921">
    <property type="entry name" value="FA_sphinglp_des"/>
    <property type="match status" value="1"/>
</dbReference>
<organism evidence="3 4">
    <name type="scientific">Nakamurella flavida</name>
    <dbReference type="NCBI Taxonomy" id="363630"/>
    <lineage>
        <taxon>Bacteria</taxon>
        <taxon>Bacillati</taxon>
        <taxon>Actinomycetota</taxon>
        <taxon>Actinomycetes</taxon>
        <taxon>Nakamurellales</taxon>
        <taxon>Nakamurellaceae</taxon>
        <taxon>Nakamurella</taxon>
    </lineage>
</organism>
<sequence length="324" mass="36241">MSRRRVYYSIRMIVLLSVLAGVIVAAVFVGDSWWQLAVAAALGVVLTQVVFLSHDAAHRQIFRTGGANEAAGFLMGTGISGISLAWWNNKHSKHHGAPNQIGKDPDITPSVVSFYPLENPPRLAVLRFLHERQGWWFYPLLVVEALNLHLSSFWALLTRPELKRRALEISVMTVRLAGYPALLFVFLPAGKAAAFLGLQLAVTGLYLGASFAVSHIGKPVLDPTARVDFFRRQVLMSRNVAGRKMMTLAMGGLNYQIEHHLFPSMPRPNLRRAQLIVRSYCETHAVEYEERRLPEAWAIVIRYLNKVGIASRDPYTCPTMAALR</sequence>
<feature type="transmembrane region" description="Helical" evidence="1">
    <location>
        <begin position="36"/>
        <end position="54"/>
    </location>
</feature>
<feature type="transmembrane region" description="Helical" evidence="1">
    <location>
        <begin position="169"/>
        <end position="187"/>
    </location>
</feature>
<gene>
    <name evidence="3" type="ORF">JL107_04090</name>
</gene>
<dbReference type="Proteomes" id="UP000663801">
    <property type="component" value="Unassembled WGS sequence"/>
</dbReference>
<dbReference type="PANTHER" id="PTHR19353">
    <property type="entry name" value="FATTY ACID DESATURASE 2"/>
    <property type="match status" value="1"/>
</dbReference>
<dbReference type="GO" id="GO:0008610">
    <property type="term" value="P:lipid biosynthetic process"/>
    <property type="evidence" value="ECO:0007669"/>
    <property type="project" value="UniProtKB-ARBA"/>
</dbReference>
<feature type="domain" description="Fatty acid desaturase" evidence="2">
    <location>
        <begin position="32"/>
        <end position="290"/>
    </location>
</feature>
<dbReference type="PANTHER" id="PTHR19353:SF19">
    <property type="entry name" value="DELTA(5) FATTY ACID DESATURASE C-RELATED"/>
    <property type="match status" value="1"/>
</dbReference>
<protein>
    <submittedName>
        <fullName evidence="3">Acyl-CoA desaturase</fullName>
    </submittedName>
</protein>
<accession>A0A939C228</accession>
<feature type="transmembrane region" description="Helical" evidence="1">
    <location>
        <begin position="66"/>
        <end position="87"/>
    </location>
</feature>
<dbReference type="CDD" id="cd03506">
    <property type="entry name" value="Delta6-FADS-like"/>
    <property type="match status" value="1"/>
</dbReference>
<dbReference type="InterPro" id="IPR005804">
    <property type="entry name" value="FA_desaturase_dom"/>
</dbReference>
<keyword evidence="1" id="KW-1133">Transmembrane helix</keyword>
<evidence type="ECO:0000313" key="3">
    <source>
        <dbReference type="EMBL" id="MBM9475621.1"/>
    </source>
</evidence>
<keyword evidence="1" id="KW-0472">Membrane</keyword>
<dbReference type="InterPro" id="IPR012171">
    <property type="entry name" value="Fatty_acid_desaturase"/>
</dbReference>
<evidence type="ECO:0000259" key="2">
    <source>
        <dbReference type="Pfam" id="PF00487"/>
    </source>
</evidence>
<name>A0A939C228_9ACTN</name>
<dbReference type="GO" id="GO:0016717">
    <property type="term" value="F:oxidoreductase activity, acting on paired donors, with oxidation of a pair of donors resulting in the reduction of molecular oxygen to two molecules of water"/>
    <property type="evidence" value="ECO:0007669"/>
    <property type="project" value="TreeGrafter"/>
</dbReference>
<comment type="caution">
    <text evidence="3">The sequence shown here is derived from an EMBL/GenBank/DDBJ whole genome shotgun (WGS) entry which is preliminary data.</text>
</comment>